<feature type="chain" id="PRO_5035803226" description="B box-type domain-containing protein" evidence="3">
    <location>
        <begin position="25"/>
        <end position="392"/>
    </location>
</feature>
<feature type="domain" description="B box-type" evidence="4">
    <location>
        <begin position="170"/>
        <end position="212"/>
    </location>
</feature>
<dbReference type="PROSITE" id="PS50119">
    <property type="entry name" value="ZF_BBOX"/>
    <property type="match status" value="1"/>
</dbReference>
<feature type="signal peptide" evidence="3">
    <location>
        <begin position="1"/>
        <end position="24"/>
    </location>
</feature>
<protein>
    <recommendedName>
        <fullName evidence="4">B box-type domain-containing protein</fullName>
    </recommendedName>
</protein>
<keyword evidence="6" id="KW-1185">Reference proteome</keyword>
<sequence length="392" mass="44160">MELSLLYSGTVLSIVTFLFGVSSGLECIACEWTAGETTETGCVSAPFRENTTLCEQTDGNENFICETKVKFRTESDNHYLSSVTRRCVLEHGYCDNHCDPFSDIDCYICCNANDKCNSIPLSSDILPVHLTYNITNTAADGIFRGGTYLFSITIFSTVMASSKPIPCGPCIEGKVNTKADIWCYNCDEGLCSTCSGHHKRSKGTRDHKTIDIKSYKPSVQVIKTQCDKHGQQLNFHSKCTGIKSLASVVEKTKIEKSKESVEKEINSILQLLGKIVNNKSQNIKREEQEYVSIKKFIVKIRNEIDKHLTHLEKKICNEADTILNEEKSKATDLIAEIEEKQKNLKKMQDQLHTVIPHASKLQSFLGVHQLEQKVHQCLRYIDDLENDDRARV</sequence>
<accession>A0A8S3RIK9</accession>
<dbReference type="InterPro" id="IPR000315">
    <property type="entry name" value="Znf_B-box"/>
</dbReference>
<organism evidence="5 6">
    <name type="scientific">Mytilus edulis</name>
    <name type="common">Blue mussel</name>
    <dbReference type="NCBI Taxonomy" id="6550"/>
    <lineage>
        <taxon>Eukaryota</taxon>
        <taxon>Metazoa</taxon>
        <taxon>Spiralia</taxon>
        <taxon>Lophotrochozoa</taxon>
        <taxon>Mollusca</taxon>
        <taxon>Bivalvia</taxon>
        <taxon>Autobranchia</taxon>
        <taxon>Pteriomorphia</taxon>
        <taxon>Mytilida</taxon>
        <taxon>Mytiloidea</taxon>
        <taxon>Mytilidae</taxon>
        <taxon>Mytilinae</taxon>
        <taxon>Mytilus</taxon>
    </lineage>
</organism>
<dbReference type="InterPro" id="IPR047153">
    <property type="entry name" value="TRIM45/56/19-like"/>
</dbReference>
<evidence type="ECO:0000256" key="1">
    <source>
        <dbReference type="PROSITE-ProRule" id="PRU00024"/>
    </source>
</evidence>
<reference evidence="5" key="1">
    <citation type="submission" date="2021-03" db="EMBL/GenBank/DDBJ databases">
        <authorList>
            <person name="Bekaert M."/>
        </authorList>
    </citation>
    <scope>NUCLEOTIDE SEQUENCE</scope>
</reference>
<comment type="caution">
    <text evidence="5">The sequence shown here is derived from an EMBL/GenBank/DDBJ whole genome shotgun (WGS) entry which is preliminary data.</text>
</comment>
<keyword evidence="3" id="KW-0732">Signal</keyword>
<keyword evidence="2" id="KW-0175">Coiled coil</keyword>
<evidence type="ECO:0000313" key="6">
    <source>
        <dbReference type="Proteomes" id="UP000683360"/>
    </source>
</evidence>
<dbReference type="Pfam" id="PF22586">
    <property type="entry name" value="ANCHR-like_BBOX"/>
    <property type="match status" value="1"/>
</dbReference>
<dbReference type="EMBL" id="CAJPWZ010001132">
    <property type="protein sequence ID" value="CAG2209061.1"/>
    <property type="molecule type" value="Genomic_DNA"/>
</dbReference>
<evidence type="ECO:0000313" key="5">
    <source>
        <dbReference type="EMBL" id="CAG2209061.1"/>
    </source>
</evidence>
<dbReference type="OrthoDB" id="6076562at2759"/>
<keyword evidence="1" id="KW-0863">Zinc-finger</keyword>
<dbReference type="PANTHER" id="PTHR25462">
    <property type="entry name" value="BONUS, ISOFORM C-RELATED"/>
    <property type="match status" value="1"/>
</dbReference>
<feature type="coiled-coil region" evidence="2">
    <location>
        <begin position="323"/>
        <end position="387"/>
    </location>
</feature>
<keyword evidence="1" id="KW-0479">Metal-binding</keyword>
<evidence type="ECO:0000259" key="4">
    <source>
        <dbReference type="PROSITE" id="PS50119"/>
    </source>
</evidence>
<keyword evidence="1" id="KW-0862">Zinc</keyword>
<proteinExistence type="predicted"/>
<evidence type="ECO:0000256" key="2">
    <source>
        <dbReference type="SAM" id="Coils"/>
    </source>
</evidence>
<dbReference type="PANTHER" id="PTHR25462:SF296">
    <property type="entry name" value="MEIOTIC P26, ISOFORM F"/>
    <property type="match status" value="1"/>
</dbReference>
<evidence type="ECO:0000256" key="3">
    <source>
        <dbReference type="SAM" id="SignalP"/>
    </source>
</evidence>
<name>A0A8S3RIK9_MYTED</name>
<dbReference type="GO" id="GO:0008270">
    <property type="term" value="F:zinc ion binding"/>
    <property type="evidence" value="ECO:0007669"/>
    <property type="project" value="UniProtKB-KW"/>
</dbReference>
<dbReference type="Proteomes" id="UP000683360">
    <property type="component" value="Unassembled WGS sequence"/>
</dbReference>
<gene>
    <name evidence="5" type="ORF">MEDL_23212</name>
</gene>
<dbReference type="AlphaFoldDB" id="A0A8S3RIK9"/>